<feature type="non-terminal residue" evidence="1">
    <location>
        <position position="127"/>
    </location>
</feature>
<comment type="caution">
    <text evidence="1">The sequence shown here is derived from an EMBL/GenBank/DDBJ whole genome shotgun (WGS) entry which is preliminary data.</text>
</comment>
<dbReference type="AlphaFoldDB" id="X1FE94"/>
<reference evidence="1" key="1">
    <citation type="journal article" date="2014" name="Front. Microbiol.">
        <title>High frequency of phylogenetically diverse reductive dehalogenase-homologous genes in deep subseafloor sedimentary metagenomes.</title>
        <authorList>
            <person name="Kawai M."/>
            <person name="Futagami T."/>
            <person name="Toyoda A."/>
            <person name="Takaki Y."/>
            <person name="Nishi S."/>
            <person name="Hori S."/>
            <person name="Arai W."/>
            <person name="Tsubouchi T."/>
            <person name="Morono Y."/>
            <person name="Uchiyama I."/>
            <person name="Ito T."/>
            <person name="Fujiyama A."/>
            <person name="Inagaki F."/>
            <person name="Takami H."/>
        </authorList>
    </citation>
    <scope>NUCLEOTIDE SEQUENCE</scope>
    <source>
        <strain evidence="1">Expedition CK06-06</strain>
    </source>
</reference>
<accession>X1FE94</accession>
<organism evidence="1">
    <name type="scientific">marine sediment metagenome</name>
    <dbReference type="NCBI Taxonomy" id="412755"/>
    <lineage>
        <taxon>unclassified sequences</taxon>
        <taxon>metagenomes</taxon>
        <taxon>ecological metagenomes</taxon>
    </lineage>
</organism>
<evidence type="ECO:0000313" key="1">
    <source>
        <dbReference type="EMBL" id="GAH43312.1"/>
    </source>
</evidence>
<name>X1FE94_9ZZZZ</name>
<dbReference type="EMBL" id="BARU01007260">
    <property type="protein sequence ID" value="GAH43312.1"/>
    <property type="molecule type" value="Genomic_DNA"/>
</dbReference>
<protein>
    <submittedName>
        <fullName evidence="1">Uncharacterized protein</fullName>
    </submittedName>
</protein>
<proteinExistence type="predicted"/>
<gene>
    <name evidence="1" type="ORF">S03H2_14308</name>
</gene>
<sequence>MRSALKSNPFYERCKERVERLLAKAREVYADGKLTPEDIEALVRMVVKEAAAIVKDIDAQEGDRKQLFTDICVACWEDLGEPMRLIPDVSWIPGDWIEKGLEEKVVDPAIKTGVEFAAGVAYELLSK</sequence>